<keyword evidence="3" id="KW-0560">Oxidoreductase</keyword>
<dbReference type="InterPro" id="IPR050471">
    <property type="entry name" value="AB_hydrolase"/>
</dbReference>
<dbReference type="Gene3D" id="3.40.50.1820">
    <property type="entry name" value="alpha/beta hydrolase"/>
    <property type="match status" value="1"/>
</dbReference>
<sequence>MDNLIDSVHTRLHPLYILRRVTVVMNNSRQVRKGYLFIIVFISAIIFSSMTMGNGFTNTVNGQTNATQANSSNTNNLVNTQDIPLEKVRVGDIEMAYKMFGKGDPLILHNGASDNMDAWDPALLTRLASNHTVIIFDSRGIGNTTAGTEPYSIQLLGNDTAGLMDALKIQKANVLGYSLGTYITQQFAITHPDKVSSIILIAGSCGGKDGIPRPAEFDKLQADIVNKTQNNIPVSQDELKSLVTASLGPGWIKLHPESAAIPENITFQQMKPSVSPETLNNQKNAGFAWVASDWNGACDDLAKINKPLLVIAGTDDNLYVPHENSLVIANKVPGAWLVQIKDASHAVPDQYPEEVGKIIETFLSTIK</sequence>
<dbReference type="Pfam" id="PF00561">
    <property type="entry name" value="Abhydrolase_1"/>
    <property type="match status" value="1"/>
</dbReference>
<dbReference type="EC" id="1.11.1.18" evidence="3"/>
<dbReference type="GO" id="GO:0019806">
    <property type="term" value="F:bromide peroxidase activity"/>
    <property type="evidence" value="ECO:0007669"/>
    <property type="project" value="UniProtKB-EC"/>
</dbReference>
<feature type="transmembrane region" description="Helical" evidence="1">
    <location>
        <begin position="35"/>
        <end position="56"/>
    </location>
</feature>
<evidence type="ECO:0000256" key="1">
    <source>
        <dbReference type="SAM" id="Phobius"/>
    </source>
</evidence>
<evidence type="ECO:0000259" key="2">
    <source>
        <dbReference type="Pfam" id="PF00561"/>
    </source>
</evidence>
<dbReference type="PRINTS" id="PR00111">
    <property type="entry name" value="ABHYDROLASE"/>
</dbReference>
<dbReference type="EMBL" id="CP012850">
    <property type="protein sequence ID" value="ALI37870.1"/>
    <property type="molecule type" value="Genomic_DNA"/>
</dbReference>
<dbReference type="PANTHER" id="PTHR43433:SF5">
    <property type="entry name" value="AB HYDROLASE-1 DOMAIN-CONTAINING PROTEIN"/>
    <property type="match status" value="1"/>
</dbReference>
<name>A0A654M434_9ARCH</name>
<dbReference type="PRINTS" id="PR00412">
    <property type="entry name" value="EPOXHYDRLASE"/>
</dbReference>
<evidence type="ECO:0000313" key="3">
    <source>
        <dbReference type="EMBL" id="ALI37870.1"/>
    </source>
</evidence>
<keyword evidence="4" id="KW-1185">Reference proteome</keyword>
<feature type="domain" description="AB hydrolase-1" evidence="2">
    <location>
        <begin position="105"/>
        <end position="347"/>
    </location>
</feature>
<dbReference type="InterPro" id="IPR000073">
    <property type="entry name" value="AB_hydrolase_1"/>
</dbReference>
<dbReference type="PANTHER" id="PTHR43433">
    <property type="entry name" value="HYDROLASE, ALPHA/BETA FOLD FAMILY PROTEIN"/>
    <property type="match status" value="1"/>
</dbReference>
<dbReference type="InterPro" id="IPR029058">
    <property type="entry name" value="AB_hydrolase_fold"/>
</dbReference>
<dbReference type="KEGG" id="taa:NMY3_03688"/>
<accession>A0A654M434</accession>
<gene>
    <name evidence="3" type="primary">bpoC_7</name>
    <name evidence="3" type="ORF">NMY3_03688</name>
</gene>
<evidence type="ECO:0000313" key="4">
    <source>
        <dbReference type="Proteomes" id="UP000058925"/>
    </source>
</evidence>
<reference evidence="4" key="1">
    <citation type="submission" date="2015-10" db="EMBL/GenBank/DDBJ databases">
        <title>Niche specialization of a soil ammonia-oxidizing archaeon, Candidatus Nitrosocosmicus oleophilus.</title>
        <authorList>
            <person name="Jung M.-Y."/>
            <person name="Rhee S.-K."/>
        </authorList>
    </citation>
    <scope>NUCLEOTIDE SEQUENCE [LARGE SCALE GENOMIC DNA]</scope>
    <source>
        <strain evidence="4">MY3</strain>
    </source>
</reference>
<keyword evidence="1" id="KW-0472">Membrane</keyword>
<dbReference type="InterPro" id="IPR000639">
    <property type="entry name" value="Epox_hydrolase-like"/>
</dbReference>
<dbReference type="AlphaFoldDB" id="A0A654M434"/>
<organism evidence="3 4">
    <name type="scientific">Candidatus Nitrosocosmicus oleophilus</name>
    <dbReference type="NCBI Taxonomy" id="1353260"/>
    <lineage>
        <taxon>Archaea</taxon>
        <taxon>Nitrososphaerota</taxon>
        <taxon>Nitrososphaeria</taxon>
        <taxon>Nitrososphaerales</taxon>
        <taxon>Nitrososphaeraceae</taxon>
        <taxon>Candidatus Nitrosocosmicus</taxon>
    </lineage>
</organism>
<dbReference type="Proteomes" id="UP000058925">
    <property type="component" value="Chromosome"/>
</dbReference>
<keyword evidence="1" id="KW-0812">Transmembrane</keyword>
<protein>
    <submittedName>
        <fullName evidence="3">Non-heme bromoperoxidase BpoC</fullName>
        <ecNumber evidence="3">1.11.1.18</ecNumber>
    </submittedName>
</protein>
<proteinExistence type="predicted"/>
<dbReference type="SUPFAM" id="SSF53474">
    <property type="entry name" value="alpha/beta-Hydrolases"/>
    <property type="match status" value="1"/>
</dbReference>
<keyword evidence="1" id="KW-1133">Transmembrane helix</keyword>
<keyword evidence="3" id="KW-0575">Peroxidase</keyword>